<sequence>MLHSTSSASVLISLRLGSHGGTRFFEFKKMMQNEGIGVILTKFEGARVMIMMVQDYREDPQDYNHGIPPLKRSEPNIPVDVLLEATKPIQPFPWDSETDLKADG</sequence>
<protein>
    <submittedName>
        <fullName evidence="1">Uncharacterized protein</fullName>
    </submittedName>
</protein>
<dbReference type="Proteomes" id="UP001157006">
    <property type="component" value="Chromosome 5"/>
</dbReference>
<proteinExistence type="predicted"/>
<keyword evidence="2" id="KW-1185">Reference proteome</keyword>
<reference evidence="1 2" key="1">
    <citation type="submission" date="2023-01" db="EMBL/GenBank/DDBJ databases">
        <authorList>
            <person name="Kreplak J."/>
        </authorList>
    </citation>
    <scope>NUCLEOTIDE SEQUENCE [LARGE SCALE GENOMIC DNA]</scope>
</reference>
<evidence type="ECO:0000313" key="1">
    <source>
        <dbReference type="EMBL" id="CAI8614495.1"/>
    </source>
</evidence>
<dbReference type="AlphaFoldDB" id="A0AAV1AVG4"/>
<accession>A0AAV1AVG4</accession>
<name>A0AAV1AVG4_VICFA</name>
<dbReference type="EMBL" id="OX451740">
    <property type="protein sequence ID" value="CAI8614495.1"/>
    <property type="molecule type" value="Genomic_DNA"/>
</dbReference>
<organism evidence="1 2">
    <name type="scientific">Vicia faba</name>
    <name type="common">Broad bean</name>
    <name type="synonym">Faba vulgaris</name>
    <dbReference type="NCBI Taxonomy" id="3906"/>
    <lineage>
        <taxon>Eukaryota</taxon>
        <taxon>Viridiplantae</taxon>
        <taxon>Streptophyta</taxon>
        <taxon>Embryophyta</taxon>
        <taxon>Tracheophyta</taxon>
        <taxon>Spermatophyta</taxon>
        <taxon>Magnoliopsida</taxon>
        <taxon>eudicotyledons</taxon>
        <taxon>Gunneridae</taxon>
        <taxon>Pentapetalae</taxon>
        <taxon>rosids</taxon>
        <taxon>fabids</taxon>
        <taxon>Fabales</taxon>
        <taxon>Fabaceae</taxon>
        <taxon>Papilionoideae</taxon>
        <taxon>50 kb inversion clade</taxon>
        <taxon>NPAAA clade</taxon>
        <taxon>Hologalegina</taxon>
        <taxon>IRL clade</taxon>
        <taxon>Fabeae</taxon>
        <taxon>Vicia</taxon>
    </lineage>
</organism>
<dbReference type="Gene3D" id="3.20.20.80">
    <property type="entry name" value="Glycosidases"/>
    <property type="match status" value="1"/>
</dbReference>
<evidence type="ECO:0000313" key="2">
    <source>
        <dbReference type="Proteomes" id="UP001157006"/>
    </source>
</evidence>
<gene>
    <name evidence="1" type="ORF">VFH_V132080</name>
</gene>